<feature type="binding site" evidence="4">
    <location>
        <position position="1"/>
    </location>
    <ligand>
        <name>S-adenosyl-L-methionine</name>
        <dbReference type="ChEBI" id="CHEBI:59789"/>
    </ligand>
</feature>
<protein>
    <submittedName>
        <fullName evidence="5">23S rRNA (Uracil-5-)-methyltransferase RumA</fullName>
    </submittedName>
</protein>
<dbReference type="GO" id="GO:0070475">
    <property type="term" value="P:rRNA base methylation"/>
    <property type="evidence" value="ECO:0007669"/>
    <property type="project" value="TreeGrafter"/>
</dbReference>
<keyword evidence="2 4" id="KW-0808">Transferase</keyword>
<reference evidence="5" key="1">
    <citation type="submission" date="2023-10" db="EMBL/GenBank/DDBJ databases">
        <title>Screening of Alkalihalophilus pseudofirmusBZ-TG-HK211 and Its Alleviation of Salt Stress on Rapeseed Growth.</title>
        <authorList>
            <person name="Zhao B."/>
            <person name="Guo T."/>
        </authorList>
    </citation>
    <scope>NUCLEOTIDE SEQUENCE</scope>
    <source>
        <strain evidence="5">BZ-TG-HK211</strain>
    </source>
</reference>
<dbReference type="PANTHER" id="PTHR11061">
    <property type="entry name" value="RNA M5U METHYLTRANSFERASE"/>
    <property type="match status" value="1"/>
</dbReference>
<dbReference type="PANTHER" id="PTHR11061:SF45">
    <property type="match status" value="1"/>
</dbReference>
<dbReference type="AlphaFoldDB" id="A0AAJ2NSS4"/>
<evidence type="ECO:0000256" key="4">
    <source>
        <dbReference type="PROSITE-ProRule" id="PRU01024"/>
    </source>
</evidence>
<dbReference type="PROSITE" id="PS51687">
    <property type="entry name" value="SAM_MT_RNA_M5U"/>
    <property type="match status" value="1"/>
</dbReference>
<comment type="caution">
    <text evidence="5">The sequence shown here is derived from an EMBL/GenBank/DDBJ whole genome shotgun (WGS) entry which is preliminary data.</text>
</comment>
<evidence type="ECO:0000256" key="2">
    <source>
        <dbReference type="ARBA" id="ARBA00022679"/>
    </source>
</evidence>
<dbReference type="EMBL" id="JAWJAY010000580">
    <property type="protein sequence ID" value="MDV2887863.1"/>
    <property type="molecule type" value="Genomic_DNA"/>
</dbReference>
<dbReference type="SUPFAM" id="SSF53335">
    <property type="entry name" value="S-adenosyl-L-methionine-dependent methyltransferases"/>
    <property type="match status" value="1"/>
</dbReference>
<feature type="non-terminal residue" evidence="5">
    <location>
        <position position="1"/>
    </location>
</feature>
<feature type="active site" description="Nucleophile" evidence="4">
    <location>
        <position position="4"/>
    </location>
</feature>
<name>A0AAJ2NSS4_ALKPS</name>
<proteinExistence type="inferred from homology"/>
<evidence type="ECO:0000313" key="5">
    <source>
        <dbReference type="EMBL" id="MDV2887863.1"/>
    </source>
</evidence>
<dbReference type="Pfam" id="PF05958">
    <property type="entry name" value="tRNA_U5-meth_tr"/>
    <property type="match status" value="1"/>
</dbReference>
<organism evidence="5 6">
    <name type="scientific">Alkalihalophilus pseudofirmus</name>
    <name type="common">Bacillus pseudofirmus</name>
    <dbReference type="NCBI Taxonomy" id="79885"/>
    <lineage>
        <taxon>Bacteria</taxon>
        <taxon>Bacillati</taxon>
        <taxon>Bacillota</taxon>
        <taxon>Bacilli</taxon>
        <taxon>Bacillales</taxon>
        <taxon>Bacillaceae</taxon>
        <taxon>Alkalihalophilus</taxon>
    </lineage>
</organism>
<dbReference type="GO" id="GO:0070041">
    <property type="term" value="F:rRNA (uridine-C5-)-methyltransferase activity"/>
    <property type="evidence" value="ECO:0007669"/>
    <property type="project" value="TreeGrafter"/>
</dbReference>
<evidence type="ECO:0000313" key="6">
    <source>
        <dbReference type="Proteomes" id="UP001285636"/>
    </source>
</evidence>
<dbReference type="InterPro" id="IPR030391">
    <property type="entry name" value="MeTrfase_TrmA_CS"/>
</dbReference>
<evidence type="ECO:0000256" key="3">
    <source>
        <dbReference type="ARBA" id="ARBA00022691"/>
    </source>
</evidence>
<sequence length="48" mass="5418">YVSCNPSTLAKDIQSLSSKFNVNYIQPVDMFPQTAHVECVVLMSRVEK</sequence>
<comment type="similarity">
    <text evidence="4">Belongs to the class I-like SAM-binding methyltransferase superfamily. RNA M5U methyltransferase family.</text>
</comment>
<dbReference type="Proteomes" id="UP001285636">
    <property type="component" value="Unassembled WGS sequence"/>
</dbReference>
<dbReference type="InterPro" id="IPR010280">
    <property type="entry name" value="U5_MeTrfase_fam"/>
</dbReference>
<accession>A0AAJ2NSS4</accession>
<dbReference type="Gene3D" id="3.40.50.150">
    <property type="entry name" value="Vaccinia Virus protein VP39"/>
    <property type="match status" value="1"/>
</dbReference>
<gene>
    <name evidence="5" type="ORF">RYX45_22095</name>
</gene>
<keyword evidence="3 4" id="KW-0949">S-adenosyl-L-methionine</keyword>
<keyword evidence="1 4" id="KW-0489">Methyltransferase</keyword>
<dbReference type="PROSITE" id="PS01231">
    <property type="entry name" value="TRMA_2"/>
    <property type="match status" value="1"/>
</dbReference>
<comment type="caution">
    <text evidence="4">Lacks conserved residue(s) required for the propagation of feature annotation.</text>
</comment>
<dbReference type="InterPro" id="IPR029063">
    <property type="entry name" value="SAM-dependent_MTases_sf"/>
</dbReference>
<evidence type="ECO:0000256" key="1">
    <source>
        <dbReference type="ARBA" id="ARBA00022603"/>
    </source>
</evidence>